<dbReference type="Proteomes" id="UP000502260">
    <property type="component" value="Chromosome"/>
</dbReference>
<dbReference type="Pfam" id="PF00072">
    <property type="entry name" value="Response_reg"/>
    <property type="match status" value="1"/>
</dbReference>
<proteinExistence type="predicted"/>
<feature type="domain" description="Response regulatory" evidence="2">
    <location>
        <begin position="2"/>
        <end position="157"/>
    </location>
</feature>
<organism evidence="3 4">
    <name type="scientific">Sulfurimicrobium lacus</name>
    <dbReference type="NCBI Taxonomy" id="2715678"/>
    <lineage>
        <taxon>Bacteria</taxon>
        <taxon>Pseudomonadati</taxon>
        <taxon>Pseudomonadota</taxon>
        <taxon>Betaproteobacteria</taxon>
        <taxon>Nitrosomonadales</taxon>
        <taxon>Sulfuricellaceae</taxon>
        <taxon>Sulfurimicrobium</taxon>
    </lineage>
</organism>
<dbReference type="SUPFAM" id="SSF52172">
    <property type="entry name" value="CheY-like"/>
    <property type="match status" value="1"/>
</dbReference>
<name>A0A6F8VF94_9PROT</name>
<dbReference type="RefSeq" id="WP_173065606.1">
    <property type="nucleotide sequence ID" value="NZ_AP022853.1"/>
</dbReference>
<evidence type="ECO:0000313" key="4">
    <source>
        <dbReference type="Proteomes" id="UP000502260"/>
    </source>
</evidence>
<keyword evidence="4" id="KW-1185">Reference proteome</keyword>
<evidence type="ECO:0000313" key="3">
    <source>
        <dbReference type="EMBL" id="BCB27622.1"/>
    </source>
</evidence>
<dbReference type="InterPro" id="IPR001789">
    <property type="entry name" value="Sig_transdc_resp-reg_receiver"/>
</dbReference>
<evidence type="ECO:0000259" key="2">
    <source>
        <dbReference type="PROSITE" id="PS50110"/>
    </source>
</evidence>
<dbReference type="KEGG" id="slac:SKTS_25080"/>
<sequence>MRILIAEKDPVGRRLLEQMMRMEGYEVFTPDRNKPAKDLINELRPDIVLMNVFNPLQSGSEPLDQIKVRCNEGPDPVIYVTCIGRCNGLDSMVETNDTSPSLFDRLPTKLKMHIVDNIQRLCIALKLLKRWAERGISSSLEKTFSIEELESYSLMRAMQCP</sequence>
<dbReference type="AlphaFoldDB" id="A0A6F8VF94"/>
<evidence type="ECO:0000256" key="1">
    <source>
        <dbReference type="PROSITE-ProRule" id="PRU00169"/>
    </source>
</evidence>
<protein>
    <recommendedName>
        <fullName evidence="2">Response regulatory domain-containing protein</fullName>
    </recommendedName>
</protein>
<comment type="caution">
    <text evidence="1">Lacks conserved residue(s) required for the propagation of feature annotation.</text>
</comment>
<dbReference type="PROSITE" id="PS50110">
    <property type="entry name" value="RESPONSE_REGULATORY"/>
    <property type="match status" value="1"/>
</dbReference>
<dbReference type="InterPro" id="IPR011006">
    <property type="entry name" value="CheY-like_superfamily"/>
</dbReference>
<dbReference type="Gene3D" id="3.40.50.2300">
    <property type="match status" value="1"/>
</dbReference>
<accession>A0A6F8VF94</accession>
<reference evidence="4" key="1">
    <citation type="submission" date="2020-03" db="EMBL/GenBank/DDBJ databases">
        <title>Complete genome sequence of sulfur-oxidizing bacterium skT11.</title>
        <authorList>
            <person name="Kanda M."/>
            <person name="Kojima H."/>
            <person name="Fukui M."/>
        </authorList>
    </citation>
    <scope>NUCLEOTIDE SEQUENCE [LARGE SCALE GENOMIC DNA]</scope>
    <source>
        <strain evidence="4">skT11</strain>
    </source>
</reference>
<dbReference type="EMBL" id="AP022853">
    <property type="protein sequence ID" value="BCB27622.1"/>
    <property type="molecule type" value="Genomic_DNA"/>
</dbReference>
<dbReference type="GO" id="GO:0000160">
    <property type="term" value="P:phosphorelay signal transduction system"/>
    <property type="evidence" value="ECO:0007669"/>
    <property type="project" value="InterPro"/>
</dbReference>
<gene>
    <name evidence="3" type="ORF">SKTS_25080</name>
</gene>